<evidence type="ECO:0000313" key="2">
    <source>
        <dbReference type="Proteomes" id="UP000620156"/>
    </source>
</evidence>
<dbReference type="Proteomes" id="UP000620156">
    <property type="component" value="Unassembled WGS sequence"/>
</dbReference>
<dbReference type="EMBL" id="BMQK01000021">
    <property type="protein sequence ID" value="GGQ83534.1"/>
    <property type="molecule type" value="Genomic_DNA"/>
</dbReference>
<keyword evidence="2" id="KW-1185">Reference proteome</keyword>
<dbReference type="RefSeq" id="WP_189220161.1">
    <property type="nucleotide sequence ID" value="NZ_BMQK01000021.1"/>
</dbReference>
<sequence>MRSTLLEQRRKTLLHNLPDPGDEVQPRGGVGSLLNVVCNVRRFVLFGRPAVLTIRRGVTAAAATVALLTGGITAAAPAQALDPNVLLDISGTAINITGNAVATLGDAVPKALAG</sequence>
<accession>A0A918EYS2</accession>
<gene>
    <name evidence="1" type="ORF">GCM10010145_61350</name>
</gene>
<protein>
    <submittedName>
        <fullName evidence="1">Uncharacterized protein</fullName>
    </submittedName>
</protein>
<dbReference type="AlphaFoldDB" id="A0A918EYS2"/>
<comment type="caution">
    <text evidence="1">The sequence shown here is derived from an EMBL/GenBank/DDBJ whole genome shotgun (WGS) entry which is preliminary data.</text>
</comment>
<evidence type="ECO:0000313" key="1">
    <source>
        <dbReference type="EMBL" id="GGQ83534.1"/>
    </source>
</evidence>
<proteinExistence type="predicted"/>
<reference evidence="1" key="2">
    <citation type="submission" date="2020-09" db="EMBL/GenBank/DDBJ databases">
        <authorList>
            <person name="Sun Q."/>
            <person name="Ohkuma M."/>
        </authorList>
    </citation>
    <scope>NUCLEOTIDE SEQUENCE</scope>
    <source>
        <strain evidence="1">JCM 3131</strain>
    </source>
</reference>
<organism evidence="1 2">
    <name type="scientific">Streptomyces ruber</name>
    <dbReference type="NCBI Taxonomy" id="83378"/>
    <lineage>
        <taxon>Bacteria</taxon>
        <taxon>Bacillati</taxon>
        <taxon>Actinomycetota</taxon>
        <taxon>Actinomycetes</taxon>
        <taxon>Kitasatosporales</taxon>
        <taxon>Streptomycetaceae</taxon>
        <taxon>Streptomyces</taxon>
    </lineage>
</organism>
<name>A0A918EYS2_9ACTN</name>
<reference evidence="1" key="1">
    <citation type="journal article" date="2014" name="Int. J. Syst. Evol. Microbiol.">
        <title>Complete genome sequence of Corynebacterium casei LMG S-19264T (=DSM 44701T), isolated from a smear-ripened cheese.</title>
        <authorList>
            <consortium name="US DOE Joint Genome Institute (JGI-PGF)"/>
            <person name="Walter F."/>
            <person name="Albersmeier A."/>
            <person name="Kalinowski J."/>
            <person name="Ruckert C."/>
        </authorList>
    </citation>
    <scope>NUCLEOTIDE SEQUENCE</scope>
    <source>
        <strain evidence="1">JCM 3131</strain>
    </source>
</reference>